<organism evidence="4 5">
    <name type="scientific">Inmirania thermothiophila</name>
    <dbReference type="NCBI Taxonomy" id="1750597"/>
    <lineage>
        <taxon>Bacteria</taxon>
        <taxon>Pseudomonadati</taxon>
        <taxon>Pseudomonadota</taxon>
        <taxon>Gammaproteobacteria</taxon>
        <taxon>Chromatiales</taxon>
        <taxon>Ectothiorhodospiraceae</taxon>
        <taxon>Inmirania</taxon>
    </lineage>
</organism>
<dbReference type="InterPro" id="IPR050595">
    <property type="entry name" value="Bact_response_regulator"/>
</dbReference>
<keyword evidence="1 2" id="KW-0597">Phosphoprotein</keyword>
<evidence type="ECO:0000256" key="2">
    <source>
        <dbReference type="PROSITE-ProRule" id="PRU00169"/>
    </source>
</evidence>
<dbReference type="EMBL" id="RJVI01000001">
    <property type="protein sequence ID" value="ROR34947.1"/>
    <property type="molecule type" value="Genomic_DNA"/>
</dbReference>
<evidence type="ECO:0000256" key="1">
    <source>
        <dbReference type="ARBA" id="ARBA00022553"/>
    </source>
</evidence>
<feature type="domain" description="Response regulatory" evidence="3">
    <location>
        <begin position="8"/>
        <end position="125"/>
    </location>
</feature>
<dbReference type="GO" id="GO:0000160">
    <property type="term" value="P:phosphorelay signal transduction system"/>
    <property type="evidence" value="ECO:0007669"/>
    <property type="project" value="InterPro"/>
</dbReference>
<reference evidence="4 5" key="1">
    <citation type="submission" date="2018-11" db="EMBL/GenBank/DDBJ databases">
        <title>Genomic Encyclopedia of Type Strains, Phase IV (KMG-IV): sequencing the most valuable type-strain genomes for metagenomic binning, comparative biology and taxonomic classification.</title>
        <authorList>
            <person name="Goeker M."/>
        </authorList>
    </citation>
    <scope>NUCLEOTIDE SEQUENCE [LARGE SCALE GENOMIC DNA]</scope>
    <source>
        <strain evidence="4 5">DSM 100275</strain>
    </source>
</reference>
<evidence type="ECO:0000313" key="5">
    <source>
        <dbReference type="Proteomes" id="UP000276634"/>
    </source>
</evidence>
<dbReference type="Pfam" id="PF00072">
    <property type="entry name" value="Response_reg"/>
    <property type="match status" value="1"/>
</dbReference>
<protein>
    <submittedName>
        <fullName evidence="4">Two-component system chemotaxis response regulator CheY</fullName>
    </submittedName>
</protein>
<keyword evidence="5" id="KW-1185">Reference proteome</keyword>
<dbReference type="AlphaFoldDB" id="A0A3N1YC37"/>
<dbReference type="PANTHER" id="PTHR44591">
    <property type="entry name" value="STRESS RESPONSE REGULATOR PROTEIN 1"/>
    <property type="match status" value="1"/>
</dbReference>
<evidence type="ECO:0000259" key="3">
    <source>
        <dbReference type="PROSITE" id="PS50110"/>
    </source>
</evidence>
<sequence length="126" mass="13452">MPEPAEARILIADAQGAMRRILAGLLGELGCARVGEAESAEEALAALQAEPFDLLIVDYHLPETGGPELVQALRRDPALAGIRILMVSPEASREQVLKAAEAGVDGYLVKPFTAALLQERIRRLLG</sequence>
<dbReference type="Proteomes" id="UP000276634">
    <property type="component" value="Unassembled WGS sequence"/>
</dbReference>
<dbReference type="OrthoDB" id="9800897at2"/>
<name>A0A3N1YC37_9GAMM</name>
<dbReference type="InterPro" id="IPR011006">
    <property type="entry name" value="CheY-like_superfamily"/>
</dbReference>
<dbReference type="SUPFAM" id="SSF52172">
    <property type="entry name" value="CheY-like"/>
    <property type="match status" value="1"/>
</dbReference>
<comment type="caution">
    <text evidence="4">The sequence shown here is derived from an EMBL/GenBank/DDBJ whole genome shotgun (WGS) entry which is preliminary data.</text>
</comment>
<dbReference type="InterPro" id="IPR001789">
    <property type="entry name" value="Sig_transdc_resp-reg_receiver"/>
</dbReference>
<proteinExistence type="predicted"/>
<dbReference type="PROSITE" id="PS50110">
    <property type="entry name" value="RESPONSE_REGULATORY"/>
    <property type="match status" value="1"/>
</dbReference>
<evidence type="ECO:0000313" key="4">
    <source>
        <dbReference type="EMBL" id="ROR34947.1"/>
    </source>
</evidence>
<gene>
    <name evidence="4" type="ORF">EDC57_0858</name>
</gene>
<dbReference type="SMART" id="SM00448">
    <property type="entry name" value="REC"/>
    <property type="match status" value="1"/>
</dbReference>
<dbReference type="RefSeq" id="WP_123400547.1">
    <property type="nucleotide sequence ID" value="NZ_RJVI01000001.1"/>
</dbReference>
<accession>A0A3N1YC37</accession>
<dbReference type="Gene3D" id="3.40.50.2300">
    <property type="match status" value="1"/>
</dbReference>
<feature type="modified residue" description="4-aspartylphosphate" evidence="2">
    <location>
        <position position="58"/>
    </location>
</feature>
<dbReference type="PANTHER" id="PTHR44591:SF3">
    <property type="entry name" value="RESPONSE REGULATORY DOMAIN-CONTAINING PROTEIN"/>
    <property type="match status" value="1"/>
</dbReference>